<evidence type="ECO:0000313" key="1">
    <source>
        <dbReference type="EMBL" id="CPV66507.1"/>
    </source>
</evidence>
<dbReference type="Pfam" id="PF01503">
    <property type="entry name" value="PRA-PH"/>
    <property type="match status" value="1"/>
</dbReference>
<organism evidence="1 2">
    <name type="scientific">Mycobacteroides abscessus</name>
    <dbReference type="NCBI Taxonomy" id="36809"/>
    <lineage>
        <taxon>Bacteria</taxon>
        <taxon>Bacillati</taxon>
        <taxon>Actinomycetota</taxon>
        <taxon>Actinomycetes</taxon>
        <taxon>Mycobacteriales</taxon>
        <taxon>Mycobacteriaceae</taxon>
        <taxon>Mycobacteroides</taxon>
    </lineage>
</organism>
<dbReference type="SUPFAM" id="SSF101386">
    <property type="entry name" value="all-alpha NTP pyrophosphatases"/>
    <property type="match status" value="1"/>
</dbReference>
<gene>
    <name evidence="1" type="ORF">ERS075579_04018</name>
</gene>
<reference evidence="1 2" key="1">
    <citation type="submission" date="2015-03" db="EMBL/GenBank/DDBJ databases">
        <authorList>
            <person name="Murphy D."/>
        </authorList>
    </citation>
    <scope>NUCLEOTIDE SEQUENCE [LARGE SCALE GENOMIC DNA]</scope>
    <source>
        <strain evidence="1 2">PAP088</strain>
    </source>
</reference>
<name>A0A0U0ZSY7_9MYCO</name>
<accession>A0A0U0ZSY7</accession>
<sequence length="121" mass="12721">MNNEPTQHLATDATPCGEKDLAHTLAPLDVLAAAVGAHLDRLGIARVNWVRVTKVSEEAGEVVGALIDLDQNRGAMTEVLDELGDVFLSALGAANQLGVNPSEVIAARWETVARRSASPEA</sequence>
<dbReference type="AlphaFoldDB" id="A0A0U0ZSY7"/>
<dbReference type="Proteomes" id="UP000045782">
    <property type="component" value="Unassembled WGS sequence"/>
</dbReference>
<dbReference type="Gene3D" id="1.10.287.1080">
    <property type="entry name" value="MazG-like"/>
    <property type="match status" value="1"/>
</dbReference>
<evidence type="ECO:0000313" key="2">
    <source>
        <dbReference type="Proteomes" id="UP000045782"/>
    </source>
</evidence>
<dbReference type="InterPro" id="IPR021130">
    <property type="entry name" value="PRib-ATP_PPHydrolase-like"/>
</dbReference>
<proteinExistence type="predicted"/>
<protein>
    <recommendedName>
        <fullName evidence="3">NTP pyrophosphohydrolase MazG putative catalytic core domain-containing protein</fullName>
    </recommendedName>
</protein>
<dbReference type="RefSeq" id="WP_235624868.1">
    <property type="nucleotide sequence ID" value="NZ_CSWP01000009.1"/>
</dbReference>
<evidence type="ECO:0008006" key="3">
    <source>
        <dbReference type="Google" id="ProtNLM"/>
    </source>
</evidence>
<dbReference type="EMBL" id="CSWP01000009">
    <property type="protein sequence ID" value="CPV66507.1"/>
    <property type="molecule type" value="Genomic_DNA"/>
</dbReference>